<sequence length="323" mass="36494">MENNTRVKRKKGIRWKRVFGFAILIFALAVFYSVYQYNKGLKQATQMKGNNKIESSFEDFEGPEPQFGEINIMLLGSDSRGEEHARTDTLMIVHYNQNTHKMKIASIMRDIYVNIPEIGYQKMNAAFAYGGPELVRKTLKENFGIDINYYAIADFEGFSKIVDIVAPKGIEVDIPYEMSYGIGMTLHPGKQVLHGDQLLGYVRFRHDRLSDFGRVERQQEAIEKLKEQAVSIHSVVNLPKILGTVTPYIETNLDTPTILSITKGLVVNKSDDLDRIRIPVQNSYENDTVNVGAVLKIDMDENARVLNEFLADGHGLVEGKAGN</sequence>
<dbReference type="PATRIC" id="fig|1397.4.peg.2696"/>
<protein>
    <recommendedName>
        <fullName evidence="11">Regulatory protein MsrR</fullName>
    </recommendedName>
</protein>
<keyword evidence="15" id="KW-1185">Reference proteome</keyword>
<dbReference type="RefSeq" id="WP_047943973.1">
    <property type="nucleotide sequence ID" value="NZ_CP053989.1"/>
</dbReference>
<proteinExistence type="inferred from homology"/>
<keyword evidence="7" id="KW-0805">Transcription regulation</keyword>
<dbReference type="GeneID" id="56347376"/>
<evidence type="ECO:0000256" key="4">
    <source>
        <dbReference type="ARBA" id="ARBA00022692"/>
    </source>
</evidence>
<dbReference type="Proteomes" id="UP000036045">
    <property type="component" value="Unassembled WGS sequence"/>
</dbReference>
<feature type="transmembrane region" description="Helical" evidence="12">
    <location>
        <begin position="18"/>
        <end position="35"/>
    </location>
</feature>
<gene>
    <name evidence="14" type="ORF">ABW02_19795</name>
</gene>
<evidence type="ECO:0000256" key="9">
    <source>
        <dbReference type="ARBA" id="ARBA00023163"/>
    </source>
</evidence>
<evidence type="ECO:0000256" key="1">
    <source>
        <dbReference type="ARBA" id="ARBA00004401"/>
    </source>
</evidence>
<keyword evidence="6 12" id="KW-1133">Transmembrane helix</keyword>
<evidence type="ECO:0000256" key="12">
    <source>
        <dbReference type="SAM" id="Phobius"/>
    </source>
</evidence>
<evidence type="ECO:0000256" key="3">
    <source>
        <dbReference type="ARBA" id="ARBA00022475"/>
    </source>
</evidence>
<comment type="subcellular location">
    <subcellularLocation>
        <location evidence="1">Cell membrane</location>
        <topology evidence="1">Single-pass type II membrane protein</topology>
    </subcellularLocation>
</comment>
<evidence type="ECO:0000313" key="15">
    <source>
        <dbReference type="Proteomes" id="UP000036045"/>
    </source>
</evidence>
<organism evidence="14 15">
    <name type="scientific">Niallia circulans</name>
    <name type="common">Bacillus circulans</name>
    <dbReference type="NCBI Taxonomy" id="1397"/>
    <lineage>
        <taxon>Bacteria</taxon>
        <taxon>Bacillati</taxon>
        <taxon>Bacillota</taxon>
        <taxon>Bacilli</taxon>
        <taxon>Bacillales</taxon>
        <taxon>Bacillaceae</taxon>
        <taxon>Niallia</taxon>
    </lineage>
</organism>
<dbReference type="EMBL" id="LDPH01000026">
    <property type="protein sequence ID" value="KLV23263.1"/>
    <property type="molecule type" value="Genomic_DNA"/>
</dbReference>
<dbReference type="InterPro" id="IPR050922">
    <property type="entry name" value="LytR/CpsA/Psr_CW_biosynth"/>
</dbReference>
<dbReference type="AlphaFoldDB" id="A0A0J1IBD6"/>
<keyword evidence="4 12" id="KW-0812">Transmembrane</keyword>
<evidence type="ECO:0000256" key="2">
    <source>
        <dbReference type="ARBA" id="ARBA00006068"/>
    </source>
</evidence>
<dbReference type="PANTHER" id="PTHR33392:SF8">
    <property type="entry name" value="REGULATORY PROTEIN MSRR"/>
    <property type="match status" value="1"/>
</dbReference>
<reference evidence="14 15" key="1">
    <citation type="submission" date="2015-05" db="EMBL/GenBank/DDBJ databases">
        <title>Whole genome sequence and identification of bacterial endophytes from Costus igneus.</title>
        <authorList>
            <person name="Lee Y.P."/>
            <person name="Gan H.M."/>
            <person name="Eng W."/>
            <person name="Wheatley M.S."/>
            <person name="Caraballo A."/>
            <person name="Polter S."/>
            <person name="Savka M.A."/>
            <person name="Hudson A.O."/>
        </authorList>
    </citation>
    <scope>NUCLEOTIDE SEQUENCE [LARGE SCALE GENOMIC DNA]</scope>
    <source>
        <strain evidence="14 15">RIT379</strain>
    </source>
</reference>
<dbReference type="NCBIfam" id="TIGR00350">
    <property type="entry name" value="lytR_cpsA_psr"/>
    <property type="match status" value="1"/>
</dbReference>
<keyword evidence="8 12" id="KW-0472">Membrane</keyword>
<keyword evidence="5" id="KW-0735">Signal-anchor</keyword>
<evidence type="ECO:0000256" key="6">
    <source>
        <dbReference type="ARBA" id="ARBA00022989"/>
    </source>
</evidence>
<dbReference type="Gene3D" id="3.40.630.190">
    <property type="entry name" value="LCP protein"/>
    <property type="match status" value="1"/>
</dbReference>
<dbReference type="InterPro" id="IPR004474">
    <property type="entry name" value="LytR_CpsA_psr"/>
</dbReference>
<name>A0A0J1IBD6_NIACI</name>
<evidence type="ECO:0000259" key="13">
    <source>
        <dbReference type="Pfam" id="PF03816"/>
    </source>
</evidence>
<dbReference type="GO" id="GO:0005886">
    <property type="term" value="C:plasma membrane"/>
    <property type="evidence" value="ECO:0007669"/>
    <property type="project" value="UniProtKB-SubCell"/>
</dbReference>
<dbReference type="PANTHER" id="PTHR33392">
    <property type="entry name" value="POLYISOPRENYL-TEICHOIC ACID--PEPTIDOGLYCAN TEICHOIC ACID TRANSFERASE TAGU"/>
    <property type="match status" value="1"/>
</dbReference>
<evidence type="ECO:0000313" key="14">
    <source>
        <dbReference type="EMBL" id="KLV23263.1"/>
    </source>
</evidence>
<keyword evidence="9" id="KW-0804">Transcription</keyword>
<evidence type="ECO:0000256" key="10">
    <source>
        <dbReference type="ARBA" id="ARBA00037178"/>
    </source>
</evidence>
<comment type="function">
    <text evidence="10">Involved in SarA attenuation. Affects resistance to oxacillin and teicoplanin, as well as the synthesis of virulence factors.</text>
</comment>
<dbReference type="GO" id="GO:0071555">
    <property type="term" value="P:cell wall organization"/>
    <property type="evidence" value="ECO:0007669"/>
    <property type="project" value="UniProtKB-KW"/>
</dbReference>
<evidence type="ECO:0000256" key="7">
    <source>
        <dbReference type="ARBA" id="ARBA00023015"/>
    </source>
</evidence>
<evidence type="ECO:0000256" key="5">
    <source>
        <dbReference type="ARBA" id="ARBA00022968"/>
    </source>
</evidence>
<evidence type="ECO:0000256" key="11">
    <source>
        <dbReference type="ARBA" id="ARBA00040752"/>
    </source>
</evidence>
<comment type="caution">
    <text evidence="14">The sequence shown here is derived from an EMBL/GenBank/DDBJ whole genome shotgun (WGS) entry which is preliminary data.</text>
</comment>
<dbReference type="OrthoDB" id="9782542at2"/>
<accession>A0A0J1IBD6</accession>
<dbReference type="Pfam" id="PF03816">
    <property type="entry name" value="LytR_cpsA_psr"/>
    <property type="match status" value="1"/>
</dbReference>
<keyword evidence="3" id="KW-1003">Cell membrane</keyword>
<comment type="similarity">
    <text evidence="2">Belongs to the LytR/CpsA/Psr (LCP) family.</text>
</comment>
<feature type="domain" description="Cell envelope-related transcriptional attenuator" evidence="13">
    <location>
        <begin position="86"/>
        <end position="229"/>
    </location>
</feature>
<evidence type="ECO:0000256" key="8">
    <source>
        <dbReference type="ARBA" id="ARBA00023136"/>
    </source>
</evidence>